<dbReference type="AlphaFoldDB" id="A0A6J5E5H9"/>
<dbReference type="RefSeq" id="WP_034199584.1">
    <property type="nucleotide sequence ID" value="NZ_CABVQD010000020.1"/>
</dbReference>
<evidence type="ECO:0000313" key="2">
    <source>
        <dbReference type="Proteomes" id="UP000494330"/>
    </source>
</evidence>
<name>A0A6J5E5H9_9BURK</name>
<accession>A0A6J5E5H9</accession>
<evidence type="ECO:0000313" key="1">
    <source>
        <dbReference type="EMBL" id="VWC04482.1"/>
    </source>
</evidence>
<reference evidence="1 2" key="1">
    <citation type="submission" date="2019-09" db="EMBL/GenBank/DDBJ databases">
        <authorList>
            <person name="Depoorter E."/>
        </authorList>
    </citation>
    <scope>NUCLEOTIDE SEQUENCE [LARGE SCALE GENOMIC DNA]</scope>
    <source>
        <strain evidence="1">LMG 30113</strain>
    </source>
</reference>
<keyword evidence="2" id="KW-1185">Reference proteome</keyword>
<dbReference type="EMBL" id="CABVQD010000020">
    <property type="protein sequence ID" value="VWC04482.1"/>
    <property type="molecule type" value="Genomic_DNA"/>
</dbReference>
<dbReference type="Proteomes" id="UP000494330">
    <property type="component" value="Unassembled WGS sequence"/>
</dbReference>
<organism evidence="1 2">
    <name type="scientific">Burkholderia paludis</name>
    <dbReference type="NCBI Taxonomy" id="1506587"/>
    <lineage>
        <taxon>Bacteria</taxon>
        <taxon>Pseudomonadati</taxon>
        <taxon>Pseudomonadota</taxon>
        <taxon>Betaproteobacteria</taxon>
        <taxon>Burkholderiales</taxon>
        <taxon>Burkholderiaceae</taxon>
        <taxon>Burkholderia</taxon>
        <taxon>Burkholderia cepacia complex</taxon>
    </lineage>
</organism>
<protein>
    <submittedName>
        <fullName evidence="1">Uncharacterized protein</fullName>
    </submittedName>
</protein>
<proteinExistence type="predicted"/>
<gene>
    <name evidence="1" type="ORF">BPA30113_04907</name>
</gene>
<sequence length="81" mass="9215">MGIEYKIKFSVPAGYDPSTFFKKLPNPVDQPSMAEIYSYSLEQDGFYFVDYLVNRAAAALALRIFIDEALKYAEHIVISEP</sequence>